<dbReference type="EMBL" id="JAWRVG010000058">
    <property type="protein sequence ID" value="KAK4062752.1"/>
    <property type="molecule type" value="Genomic_DNA"/>
</dbReference>
<dbReference type="InterPro" id="IPR011042">
    <property type="entry name" value="6-blade_b-propeller_TolB-like"/>
</dbReference>
<evidence type="ECO:0000259" key="3">
    <source>
        <dbReference type="Pfam" id="PF22807"/>
    </source>
</evidence>
<sequence length="503" mass="52650">MNKLFSLLVYLLMQLLQRRTAAQTCSNKLNTTYPAPVAASGWEYRLIANGLTRPRGIAFDADGGLLVVQSGVGLTHLTLDDDGGTCLTVTSNTTLIADPNLNHGLALSGDGKTIYVSTAESVFSFAYNSQAVTVDLSSNVTLVTNMSNSDHTTRTLLVSKKQPDTLLVSRGSNSNEDLDARDITSGHSQIRSYNITQRPGNSPFDFLDGQLIGWGLRNSVGVAEHPSTGGIWSVENSVDQLQRQGQDIHQNNPGEELNYHGVLGSSDHQGGNYGYPDCYTVWSTAGFPDLGILQVGDQFADDDAPPDVDDSSCNTEYVPPRIAFQAHSAPLDIKFAPNASEAFVTFHGSWNRNEATGYRIVSLAFGSDGQPTAPQNSTNAVTDIIANADVTNCPGQCFRPVGLAWDSADRLWFSSDATGEIFVLEGVNGTGTDGGGNGNPDDGNPGDGNPGNGNPGDGNPGDGNGGNGNGTGNGQNAASGLTSERHGTAAVAQAAVLAGLLLA</sequence>
<evidence type="ECO:0000256" key="1">
    <source>
        <dbReference type="SAM" id="MobiDB-lite"/>
    </source>
</evidence>
<dbReference type="Pfam" id="PF22807">
    <property type="entry name" value="TrAA12"/>
    <property type="match status" value="1"/>
</dbReference>
<reference evidence="4" key="1">
    <citation type="submission" date="2023-11" db="EMBL/GenBank/DDBJ databases">
        <title>The genome sequences of three competitors of mushroom-forming fungi.</title>
        <authorList>
            <person name="Beijen E."/>
            <person name="Ohm R.A."/>
        </authorList>
    </citation>
    <scope>NUCLEOTIDE SEQUENCE</scope>
    <source>
        <strain evidence="4">CBS 100526</strain>
    </source>
</reference>
<dbReference type="InterPro" id="IPR054539">
    <property type="entry name" value="Beta-prop_PDH"/>
</dbReference>
<accession>A0AAE1IYB7</accession>
<protein>
    <submittedName>
        <fullName evidence="4">CAZyme family AA12</fullName>
    </submittedName>
</protein>
<dbReference type="Proteomes" id="UP001273209">
    <property type="component" value="Unassembled WGS sequence"/>
</dbReference>
<proteinExistence type="predicted"/>
<dbReference type="GeneID" id="87924647"/>
<feature type="region of interest" description="Disordered" evidence="1">
    <location>
        <begin position="426"/>
        <end position="488"/>
    </location>
</feature>
<dbReference type="RefSeq" id="XP_062751320.1">
    <property type="nucleotide sequence ID" value="XM_062904742.1"/>
</dbReference>
<name>A0AAE1IYB7_9HYPO</name>
<feature type="domain" description="Pyrroloquinoline quinone-dependent pyranose dehydrogenase beta-propeller" evidence="3">
    <location>
        <begin position="36"/>
        <end position="425"/>
    </location>
</feature>
<feature type="signal peptide" evidence="2">
    <location>
        <begin position="1"/>
        <end position="22"/>
    </location>
</feature>
<keyword evidence="2" id="KW-0732">Signal</keyword>
<evidence type="ECO:0000313" key="5">
    <source>
        <dbReference type="Proteomes" id="UP001273209"/>
    </source>
</evidence>
<evidence type="ECO:0000256" key="2">
    <source>
        <dbReference type="SAM" id="SignalP"/>
    </source>
</evidence>
<dbReference type="AlphaFoldDB" id="A0AAE1IYB7"/>
<comment type="caution">
    <text evidence="4">The sequence shown here is derived from an EMBL/GenBank/DDBJ whole genome shotgun (WGS) entry which is preliminary data.</text>
</comment>
<keyword evidence="5" id="KW-1185">Reference proteome</keyword>
<feature type="compositionally biased region" description="Gly residues" evidence="1">
    <location>
        <begin position="445"/>
        <end position="473"/>
    </location>
</feature>
<evidence type="ECO:0000313" key="4">
    <source>
        <dbReference type="EMBL" id="KAK4062752.1"/>
    </source>
</evidence>
<dbReference type="InterPro" id="IPR011041">
    <property type="entry name" value="Quinoprot_gluc/sorb_DH_b-prop"/>
</dbReference>
<feature type="chain" id="PRO_5041914749" evidence="2">
    <location>
        <begin position="23"/>
        <end position="503"/>
    </location>
</feature>
<dbReference type="SUPFAM" id="SSF50952">
    <property type="entry name" value="Soluble quinoprotein glucose dehydrogenase"/>
    <property type="match status" value="1"/>
</dbReference>
<gene>
    <name evidence="4" type="ORF">Triagg1_9750</name>
</gene>
<dbReference type="Gene3D" id="2.120.10.30">
    <property type="entry name" value="TolB, C-terminal domain"/>
    <property type="match status" value="1"/>
</dbReference>
<organism evidence="4 5">
    <name type="scientific">Trichoderma aggressivum f. europaeum</name>
    <dbReference type="NCBI Taxonomy" id="173218"/>
    <lineage>
        <taxon>Eukaryota</taxon>
        <taxon>Fungi</taxon>
        <taxon>Dikarya</taxon>
        <taxon>Ascomycota</taxon>
        <taxon>Pezizomycotina</taxon>
        <taxon>Sordariomycetes</taxon>
        <taxon>Hypocreomycetidae</taxon>
        <taxon>Hypocreales</taxon>
        <taxon>Hypocreaceae</taxon>
        <taxon>Trichoderma</taxon>
    </lineage>
</organism>
<feature type="compositionally biased region" description="Gly residues" evidence="1">
    <location>
        <begin position="428"/>
        <end position="438"/>
    </location>
</feature>